<keyword evidence="3" id="KW-1185">Reference proteome</keyword>
<sequence length="172" mass="18927">MVAPLRSSIFESRGGPLSLERGMAYFEVEASGLRARSAVQDMAKCSQSMAIGLTSQRPGGGRPLLRLDCAREDAHAVLLGYDLPKIFADGKEVGKINAKHWRPLKDLTVGTRVGLLMDRNAMELAVYVNGMRKVTAALPGTSQRWAECWGMVDVHGNVRALRLRPGKPRWRV</sequence>
<name>A0AA36J7G2_9DINO</name>
<organism evidence="2 3">
    <name type="scientific">Effrenium voratum</name>
    <dbReference type="NCBI Taxonomy" id="2562239"/>
    <lineage>
        <taxon>Eukaryota</taxon>
        <taxon>Sar</taxon>
        <taxon>Alveolata</taxon>
        <taxon>Dinophyceae</taxon>
        <taxon>Suessiales</taxon>
        <taxon>Symbiodiniaceae</taxon>
        <taxon>Effrenium</taxon>
    </lineage>
</organism>
<evidence type="ECO:0000313" key="2">
    <source>
        <dbReference type="EMBL" id="CAJ1400484.1"/>
    </source>
</evidence>
<dbReference type="InterPro" id="IPR006573">
    <property type="entry name" value="NHR_dom"/>
</dbReference>
<dbReference type="Pfam" id="PF07177">
    <property type="entry name" value="Neuralized"/>
    <property type="match status" value="1"/>
</dbReference>
<evidence type="ECO:0000313" key="3">
    <source>
        <dbReference type="Proteomes" id="UP001178507"/>
    </source>
</evidence>
<evidence type="ECO:0000259" key="1">
    <source>
        <dbReference type="Pfam" id="PF07177"/>
    </source>
</evidence>
<dbReference type="InterPro" id="IPR043136">
    <property type="entry name" value="B30.2/SPRY_sf"/>
</dbReference>
<protein>
    <recommendedName>
        <fullName evidence="1">NHR domain-containing protein</fullName>
    </recommendedName>
</protein>
<dbReference type="AlphaFoldDB" id="A0AA36J7G2"/>
<feature type="domain" description="NHR" evidence="1">
    <location>
        <begin position="43"/>
        <end position="163"/>
    </location>
</feature>
<dbReference type="EMBL" id="CAUJNA010003372">
    <property type="protein sequence ID" value="CAJ1400484.1"/>
    <property type="molecule type" value="Genomic_DNA"/>
</dbReference>
<gene>
    <name evidence="2" type="ORF">EVOR1521_LOCUS23810</name>
</gene>
<reference evidence="2" key="1">
    <citation type="submission" date="2023-08" db="EMBL/GenBank/DDBJ databases">
        <authorList>
            <person name="Chen Y."/>
            <person name="Shah S."/>
            <person name="Dougan E. K."/>
            <person name="Thang M."/>
            <person name="Chan C."/>
        </authorList>
    </citation>
    <scope>NUCLEOTIDE SEQUENCE</scope>
</reference>
<proteinExistence type="predicted"/>
<accession>A0AA36J7G2</accession>
<comment type="caution">
    <text evidence="2">The sequence shown here is derived from an EMBL/GenBank/DDBJ whole genome shotgun (WGS) entry which is preliminary data.</text>
</comment>
<dbReference type="Gene3D" id="2.60.120.920">
    <property type="match status" value="1"/>
</dbReference>
<dbReference type="Proteomes" id="UP001178507">
    <property type="component" value="Unassembled WGS sequence"/>
</dbReference>